<keyword evidence="12" id="KW-0175">Coiled coil</keyword>
<dbReference type="Gene3D" id="1.10.287.130">
    <property type="match status" value="1"/>
</dbReference>
<evidence type="ECO:0000313" key="16">
    <source>
        <dbReference type="EMBL" id="MEQ4486006.1"/>
    </source>
</evidence>
<feature type="transmembrane region" description="Helical" evidence="13">
    <location>
        <begin position="212"/>
        <end position="231"/>
    </location>
</feature>
<feature type="transmembrane region" description="Helical" evidence="13">
    <location>
        <begin position="12"/>
        <end position="30"/>
    </location>
</feature>
<keyword evidence="11 13" id="KW-0472">Membrane</keyword>
<evidence type="ECO:0000256" key="2">
    <source>
        <dbReference type="ARBA" id="ARBA00004651"/>
    </source>
</evidence>
<protein>
    <recommendedName>
        <fullName evidence="3">histidine kinase</fullName>
        <ecNumber evidence="3">2.7.13.3</ecNumber>
    </recommendedName>
</protein>
<reference evidence="16 17" key="1">
    <citation type="journal article" date="2023" name="Genome Announc.">
        <title>Pan-Genome Analyses of the Genus Cohnella and Proposal of the Novel Species Cohnella silvisoli sp. nov., Isolated from Forest Soil.</title>
        <authorList>
            <person name="Wang C."/>
            <person name="Mao L."/>
            <person name="Bao G."/>
            <person name="Zhu H."/>
        </authorList>
    </citation>
    <scope>NUCLEOTIDE SEQUENCE [LARGE SCALE GENOMIC DNA]</scope>
    <source>
        <strain evidence="16 17">NL03-T5-1</strain>
    </source>
</reference>
<name>A0ABV1L181_9BACL</name>
<comment type="caution">
    <text evidence="16">The sequence shown here is derived from an EMBL/GenBank/DDBJ whole genome shotgun (WGS) entry which is preliminary data.</text>
</comment>
<keyword evidence="4" id="KW-1003">Cell membrane</keyword>
<dbReference type="InterPro" id="IPR005467">
    <property type="entry name" value="His_kinase_dom"/>
</dbReference>
<feature type="coiled-coil region" evidence="12">
    <location>
        <begin position="273"/>
        <end position="304"/>
    </location>
</feature>
<proteinExistence type="predicted"/>
<feature type="domain" description="Histidine kinase" evidence="14">
    <location>
        <begin position="314"/>
        <end position="532"/>
    </location>
</feature>
<comment type="subcellular location">
    <subcellularLocation>
        <location evidence="2">Cell membrane</location>
        <topology evidence="2">Multi-pass membrane protein</topology>
    </subcellularLocation>
</comment>
<dbReference type="Gene3D" id="3.30.565.10">
    <property type="entry name" value="Histidine kinase-like ATPase, C-terminal domain"/>
    <property type="match status" value="1"/>
</dbReference>
<dbReference type="GO" id="GO:0016301">
    <property type="term" value="F:kinase activity"/>
    <property type="evidence" value="ECO:0007669"/>
    <property type="project" value="UniProtKB-KW"/>
</dbReference>
<evidence type="ECO:0000256" key="3">
    <source>
        <dbReference type="ARBA" id="ARBA00012438"/>
    </source>
</evidence>
<dbReference type="PROSITE" id="PS50885">
    <property type="entry name" value="HAMP"/>
    <property type="match status" value="1"/>
</dbReference>
<dbReference type="InterPro" id="IPR036890">
    <property type="entry name" value="HATPase_C_sf"/>
</dbReference>
<evidence type="ECO:0000256" key="11">
    <source>
        <dbReference type="ARBA" id="ARBA00023136"/>
    </source>
</evidence>
<dbReference type="SMART" id="SM00304">
    <property type="entry name" value="HAMP"/>
    <property type="match status" value="1"/>
</dbReference>
<dbReference type="InterPro" id="IPR036097">
    <property type="entry name" value="HisK_dim/P_sf"/>
</dbReference>
<dbReference type="SUPFAM" id="SSF158472">
    <property type="entry name" value="HAMP domain-like"/>
    <property type="match status" value="1"/>
</dbReference>
<dbReference type="EC" id="2.7.13.3" evidence="3"/>
<dbReference type="SUPFAM" id="SSF47384">
    <property type="entry name" value="Homodimeric domain of signal transducing histidine kinase"/>
    <property type="match status" value="1"/>
</dbReference>
<dbReference type="CDD" id="cd06225">
    <property type="entry name" value="HAMP"/>
    <property type="match status" value="1"/>
</dbReference>
<dbReference type="PANTHER" id="PTHR45453">
    <property type="entry name" value="PHOSPHATE REGULON SENSOR PROTEIN PHOR"/>
    <property type="match status" value="1"/>
</dbReference>
<dbReference type="InterPro" id="IPR003661">
    <property type="entry name" value="HisK_dim/P_dom"/>
</dbReference>
<keyword evidence="9" id="KW-0067">ATP-binding</keyword>
<dbReference type="Pfam" id="PF00512">
    <property type="entry name" value="HisKA"/>
    <property type="match status" value="1"/>
</dbReference>
<dbReference type="SUPFAM" id="SSF55874">
    <property type="entry name" value="ATPase domain of HSP90 chaperone/DNA topoisomerase II/histidine kinase"/>
    <property type="match status" value="1"/>
</dbReference>
<dbReference type="Proteomes" id="UP001493487">
    <property type="component" value="Unassembled WGS sequence"/>
</dbReference>
<evidence type="ECO:0000256" key="8">
    <source>
        <dbReference type="ARBA" id="ARBA00022777"/>
    </source>
</evidence>
<sequence length="537" mass="60197">MRKRSISTKLFVITSVFLIGLITLMMFLQLQTFESYYKAQKISTLKNKIEKLKSLYVPNKDPFNSFDLMEDINTQNRLIKALSDMTNESIYSTIIRIDGNNGIKGKVKYFMFEAQAPEFQKKMMMLIDPAVQEWASDKVRFTKVIMNETIVYETKAAQINDSNNSIVLFSLLSGKPCSKTMNCSGDMGVQDVLVSVTSLQPVGEAAGVIRNLYPYFLALAVVVILLLTFLYSRMISRPLVRLNAVASQMANLDFSVRSDVKSQDEIGSLGNTLNFLSQNLDETLRQLHSANRKLTADIEKERQLEQMRKEFVAGVSHELKTPISLISGYAEGLKENIVGEERRGEYLDVIMEEAGRMSDIITDLLDLSQLESMKYKLNVAVFPMGKAIHSILNKMSIDIEKKGIRCELMLLGEEIHVFGDRLRIGQVLANLLSNAIKHSPPGGIIRIGLSRSPGQSEARIDVFNEGDSIPEDELAQIWDAFYKVEKSRSRDANGTGIGLAIVSSILLLHDSRFGVANRPGGVNFHFTLPIGKEEIHF</sequence>
<dbReference type="InterPro" id="IPR003660">
    <property type="entry name" value="HAMP_dom"/>
</dbReference>
<evidence type="ECO:0000256" key="10">
    <source>
        <dbReference type="ARBA" id="ARBA00023012"/>
    </source>
</evidence>
<evidence type="ECO:0000256" key="9">
    <source>
        <dbReference type="ARBA" id="ARBA00022840"/>
    </source>
</evidence>
<dbReference type="PANTHER" id="PTHR45453:SF3">
    <property type="entry name" value="HISTIDINE KINASE"/>
    <property type="match status" value="1"/>
</dbReference>
<evidence type="ECO:0000259" key="15">
    <source>
        <dbReference type="PROSITE" id="PS50885"/>
    </source>
</evidence>
<dbReference type="EMBL" id="JASKHM010000018">
    <property type="protein sequence ID" value="MEQ4486006.1"/>
    <property type="molecule type" value="Genomic_DNA"/>
</dbReference>
<dbReference type="InterPro" id="IPR004358">
    <property type="entry name" value="Sig_transdc_His_kin-like_C"/>
</dbReference>
<comment type="catalytic activity">
    <reaction evidence="1">
        <text>ATP + protein L-histidine = ADP + protein N-phospho-L-histidine.</text>
        <dbReference type="EC" id="2.7.13.3"/>
    </reaction>
</comment>
<dbReference type="InterPro" id="IPR003594">
    <property type="entry name" value="HATPase_dom"/>
</dbReference>
<dbReference type="SMART" id="SM00387">
    <property type="entry name" value="HATPase_c"/>
    <property type="match status" value="1"/>
</dbReference>
<keyword evidence="10" id="KW-0902">Two-component regulatory system</keyword>
<keyword evidence="13" id="KW-1133">Transmembrane helix</keyword>
<evidence type="ECO:0000256" key="1">
    <source>
        <dbReference type="ARBA" id="ARBA00000085"/>
    </source>
</evidence>
<evidence type="ECO:0000259" key="14">
    <source>
        <dbReference type="PROSITE" id="PS50109"/>
    </source>
</evidence>
<keyword evidence="5" id="KW-0597">Phosphoprotein</keyword>
<dbReference type="RefSeq" id="WP_232189008.1">
    <property type="nucleotide sequence ID" value="NZ_JAIOAP010000017.1"/>
</dbReference>
<evidence type="ECO:0000256" key="13">
    <source>
        <dbReference type="SAM" id="Phobius"/>
    </source>
</evidence>
<evidence type="ECO:0000256" key="6">
    <source>
        <dbReference type="ARBA" id="ARBA00022679"/>
    </source>
</evidence>
<dbReference type="Pfam" id="PF00672">
    <property type="entry name" value="HAMP"/>
    <property type="match status" value="1"/>
</dbReference>
<dbReference type="PRINTS" id="PR00344">
    <property type="entry name" value="BCTRLSENSOR"/>
</dbReference>
<dbReference type="CDD" id="cd00082">
    <property type="entry name" value="HisKA"/>
    <property type="match status" value="1"/>
</dbReference>
<organism evidence="16 17">
    <name type="scientific">Cohnella silvisoli</name>
    <dbReference type="NCBI Taxonomy" id="2873699"/>
    <lineage>
        <taxon>Bacteria</taxon>
        <taxon>Bacillati</taxon>
        <taxon>Bacillota</taxon>
        <taxon>Bacilli</taxon>
        <taxon>Bacillales</taxon>
        <taxon>Paenibacillaceae</taxon>
        <taxon>Cohnella</taxon>
    </lineage>
</organism>
<dbReference type="Pfam" id="PF02518">
    <property type="entry name" value="HATPase_c"/>
    <property type="match status" value="1"/>
</dbReference>
<keyword evidence="13" id="KW-0812">Transmembrane</keyword>
<gene>
    <name evidence="16" type="ORF">QJS35_26860</name>
</gene>
<evidence type="ECO:0000256" key="7">
    <source>
        <dbReference type="ARBA" id="ARBA00022741"/>
    </source>
</evidence>
<dbReference type="InterPro" id="IPR050351">
    <property type="entry name" value="BphY/WalK/GraS-like"/>
</dbReference>
<evidence type="ECO:0000256" key="5">
    <source>
        <dbReference type="ARBA" id="ARBA00022553"/>
    </source>
</evidence>
<evidence type="ECO:0000256" key="4">
    <source>
        <dbReference type="ARBA" id="ARBA00022475"/>
    </source>
</evidence>
<dbReference type="Gene3D" id="6.10.340.10">
    <property type="match status" value="1"/>
</dbReference>
<feature type="domain" description="HAMP" evidence="15">
    <location>
        <begin position="233"/>
        <end position="285"/>
    </location>
</feature>
<evidence type="ECO:0000313" key="17">
    <source>
        <dbReference type="Proteomes" id="UP001493487"/>
    </source>
</evidence>
<dbReference type="SMART" id="SM00388">
    <property type="entry name" value="HisKA"/>
    <property type="match status" value="1"/>
</dbReference>
<keyword evidence="8 16" id="KW-0418">Kinase</keyword>
<dbReference type="PROSITE" id="PS50109">
    <property type="entry name" value="HIS_KIN"/>
    <property type="match status" value="1"/>
</dbReference>
<keyword evidence="17" id="KW-1185">Reference proteome</keyword>
<accession>A0ABV1L181</accession>
<keyword evidence="7" id="KW-0547">Nucleotide-binding</keyword>
<evidence type="ECO:0000256" key="12">
    <source>
        <dbReference type="SAM" id="Coils"/>
    </source>
</evidence>
<keyword evidence="6" id="KW-0808">Transferase</keyword>